<dbReference type="Gene3D" id="1.20.1250.20">
    <property type="entry name" value="MFS general substrate transporter like domains"/>
    <property type="match status" value="1"/>
</dbReference>
<dbReference type="RefSeq" id="XP_056034557.1">
    <property type="nucleotide sequence ID" value="XM_056169241.1"/>
</dbReference>
<feature type="transmembrane region" description="Helical" evidence="6">
    <location>
        <begin position="426"/>
        <end position="447"/>
    </location>
</feature>
<dbReference type="PANTHER" id="PTHR43791">
    <property type="entry name" value="PERMEASE-RELATED"/>
    <property type="match status" value="1"/>
</dbReference>
<keyword evidence="2" id="KW-0813">Transport</keyword>
<reference evidence="7" key="1">
    <citation type="submission" date="2022-09" db="EMBL/GenBank/DDBJ databases">
        <title>Chromosome-level assembly of Trichoderma breve T069, a fungus used in development of biopesticide product.</title>
        <authorList>
            <person name="Lin R."/>
            <person name="Liu T."/>
        </authorList>
    </citation>
    <scope>NUCLEOTIDE SEQUENCE</scope>
    <source>
        <strain evidence="7">T069</strain>
    </source>
</reference>
<keyword evidence="8" id="KW-1185">Reference proteome</keyword>
<evidence type="ECO:0000256" key="6">
    <source>
        <dbReference type="SAM" id="Phobius"/>
    </source>
</evidence>
<evidence type="ECO:0000256" key="1">
    <source>
        <dbReference type="ARBA" id="ARBA00004141"/>
    </source>
</evidence>
<gene>
    <name evidence="7" type="ORF">T069G_02031</name>
</gene>
<dbReference type="InterPro" id="IPR011701">
    <property type="entry name" value="MFS"/>
</dbReference>
<evidence type="ECO:0000256" key="2">
    <source>
        <dbReference type="ARBA" id="ARBA00022448"/>
    </source>
</evidence>
<feature type="transmembrane region" description="Helical" evidence="6">
    <location>
        <begin position="157"/>
        <end position="178"/>
    </location>
</feature>
<evidence type="ECO:0000256" key="3">
    <source>
        <dbReference type="ARBA" id="ARBA00022692"/>
    </source>
</evidence>
<dbReference type="Proteomes" id="UP001140511">
    <property type="component" value="Unassembled WGS sequence"/>
</dbReference>
<keyword evidence="5 6" id="KW-0472">Membrane</keyword>
<dbReference type="SUPFAM" id="SSF103473">
    <property type="entry name" value="MFS general substrate transporter"/>
    <property type="match status" value="1"/>
</dbReference>
<comment type="caution">
    <text evidence="7">The sequence shown here is derived from an EMBL/GenBank/DDBJ whole genome shotgun (WGS) entry which is preliminary data.</text>
</comment>
<dbReference type="EMBL" id="JAOPEN010000001">
    <property type="protein sequence ID" value="KAJ4865501.1"/>
    <property type="molecule type" value="Genomic_DNA"/>
</dbReference>
<feature type="transmembrane region" description="Helical" evidence="6">
    <location>
        <begin position="398"/>
        <end position="414"/>
    </location>
</feature>
<evidence type="ECO:0000313" key="8">
    <source>
        <dbReference type="Proteomes" id="UP001140511"/>
    </source>
</evidence>
<feature type="transmembrane region" description="Helical" evidence="6">
    <location>
        <begin position="127"/>
        <end position="145"/>
    </location>
</feature>
<sequence>MAALLHGDEKEAPPDDSVVVTETVEMDVVTSAQSTVLDTVNAKYTEDEYRRVLKKIDRILLPLMWLCYGTQQADKTAVSTQATFGMINDIGLVGQQLSWLTTAFYIAYLVGEPPGNYLMQRFSVNKILFICMFCWGVVVLCVAFVQDFAQIIALRSLQGLFECTISPAFLLITASFYISQEHTMRSIIWTTANSGFDIITQLVIVFLGSWTILLSFVALFFVGTPNEVRWLSKKEKHMVATRVANNQTGSDGHHSWRWDQVQDAFKDPQTYFFFFAVIAAGIPFGGTAAFGNLVFVSFGFTNLETIVKGIIPLDLLSVAWLLLGGFWSLKKPQTRFYLMIASTIPSFVGMLTLGLLPKEGLLWTRWGLYLMMATGRLPATLIWTLLPSNVAGRTKKSVTSAVIFIAVCIGNAIGSQTFRAEWAPRYVPALVICGIMYAVQCILFTLWRLHYVSQNRRRAKKVAEMGMTPEESKYQGKINGESDVTDWQNIHFRYNL</sequence>
<dbReference type="PANTHER" id="PTHR43791:SF7">
    <property type="entry name" value="MAJOR FACILITATOR SUPERFAMILY (MFS) PROFILE DOMAIN-CONTAINING PROTEIN"/>
    <property type="match status" value="1"/>
</dbReference>
<evidence type="ECO:0000256" key="4">
    <source>
        <dbReference type="ARBA" id="ARBA00022989"/>
    </source>
</evidence>
<proteinExistence type="predicted"/>
<dbReference type="AlphaFoldDB" id="A0A9W9JSP9"/>
<accession>A0A9W9JSP9</accession>
<dbReference type="Pfam" id="PF07690">
    <property type="entry name" value="MFS_1"/>
    <property type="match status" value="1"/>
</dbReference>
<dbReference type="GO" id="GO:0016020">
    <property type="term" value="C:membrane"/>
    <property type="evidence" value="ECO:0007669"/>
    <property type="project" value="UniProtKB-SubCell"/>
</dbReference>
<feature type="transmembrane region" description="Helical" evidence="6">
    <location>
        <begin position="310"/>
        <end position="329"/>
    </location>
</feature>
<keyword evidence="3 6" id="KW-0812">Transmembrane</keyword>
<keyword evidence="4 6" id="KW-1133">Transmembrane helix</keyword>
<dbReference type="GO" id="GO:0022857">
    <property type="term" value="F:transmembrane transporter activity"/>
    <property type="evidence" value="ECO:0007669"/>
    <property type="project" value="InterPro"/>
</dbReference>
<evidence type="ECO:0000256" key="5">
    <source>
        <dbReference type="ARBA" id="ARBA00023136"/>
    </source>
</evidence>
<feature type="transmembrane region" description="Helical" evidence="6">
    <location>
        <begin position="198"/>
        <end position="223"/>
    </location>
</feature>
<feature type="transmembrane region" description="Helical" evidence="6">
    <location>
        <begin position="336"/>
        <end position="356"/>
    </location>
</feature>
<dbReference type="GeneID" id="80863929"/>
<name>A0A9W9JSP9_9HYPO</name>
<comment type="subcellular location">
    <subcellularLocation>
        <location evidence="1">Membrane</location>
        <topology evidence="1">Multi-pass membrane protein</topology>
    </subcellularLocation>
</comment>
<dbReference type="InterPro" id="IPR036259">
    <property type="entry name" value="MFS_trans_sf"/>
</dbReference>
<protein>
    <submittedName>
        <fullName evidence="7">Major facilitator superfamily domain-containing protein</fullName>
    </submittedName>
</protein>
<organism evidence="7 8">
    <name type="scientific">Trichoderma breve</name>
    <dbReference type="NCBI Taxonomy" id="2034170"/>
    <lineage>
        <taxon>Eukaryota</taxon>
        <taxon>Fungi</taxon>
        <taxon>Dikarya</taxon>
        <taxon>Ascomycota</taxon>
        <taxon>Pezizomycotina</taxon>
        <taxon>Sordariomycetes</taxon>
        <taxon>Hypocreomycetidae</taxon>
        <taxon>Hypocreales</taxon>
        <taxon>Hypocreaceae</taxon>
        <taxon>Trichoderma</taxon>
    </lineage>
</organism>
<feature type="transmembrane region" description="Helical" evidence="6">
    <location>
        <begin position="271"/>
        <end position="298"/>
    </location>
</feature>
<evidence type="ECO:0000313" key="7">
    <source>
        <dbReference type="EMBL" id="KAJ4865501.1"/>
    </source>
</evidence>
<feature type="transmembrane region" description="Helical" evidence="6">
    <location>
        <begin position="368"/>
        <end position="386"/>
    </location>
</feature>